<comment type="caution">
    <text evidence="2">The sequence shown here is derived from an EMBL/GenBank/DDBJ whole genome shotgun (WGS) entry which is preliminary data.</text>
</comment>
<name>A0ABR2Z6Y6_9AGAR</name>
<feature type="non-terminal residue" evidence="2">
    <location>
        <position position="80"/>
    </location>
</feature>
<gene>
    <name evidence="2" type="ORF">AAF712_016275</name>
</gene>
<feature type="region of interest" description="Disordered" evidence="1">
    <location>
        <begin position="25"/>
        <end position="46"/>
    </location>
</feature>
<evidence type="ECO:0000313" key="3">
    <source>
        <dbReference type="Proteomes" id="UP001437256"/>
    </source>
</evidence>
<evidence type="ECO:0000313" key="2">
    <source>
        <dbReference type="EMBL" id="KAL0057100.1"/>
    </source>
</evidence>
<protein>
    <submittedName>
        <fullName evidence="2">Uncharacterized protein</fullName>
    </submittedName>
</protein>
<dbReference type="Proteomes" id="UP001437256">
    <property type="component" value="Unassembled WGS sequence"/>
</dbReference>
<dbReference type="EMBL" id="JBBXMP010000698">
    <property type="protein sequence ID" value="KAL0057100.1"/>
    <property type="molecule type" value="Genomic_DNA"/>
</dbReference>
<keyword evidence="3" id="KW-1185">Reference proteome</keyword>
<organism evidence="2 3">
    <name type="scientific">Marasmius tenuissimus</name>
    <dbReference type="NCBI Taxonomy" id="585030"/>
    <lineage>
        <taxon>Eukaryota</taxon>
        <taxon>Fungi</taxon>
        <taxon>Dikarya</taxon>
        <taxon>Basidiomycota</taxon>
        <taxon>Agaricomycotina</taxon>
        <taxon>Agaricomycetes</taxon>
        <taxon>Agaricomycetidae</taxon>
        <taxon>Agaricales</taxon>
        <taxon>Marasmiineae</taxon>
        <taxon>Marasmiaceae</taxon>
        <taxon>Marasmius</taxon>
    </lineage>
</organism>
<sequence length="80" mass="9079">MKERKQQMYGQREQLEQQLEELYRLQAPPGTNGGNEDGHQSETTANETVVLRSQVDAMTQRIAMLEAELSDQPPPDYVSS</sequence>
<proteinExistence type="predicted"/>
<reference evidence="2 3" key="1">
    <citation type="submission" date="2024-05" db="EMBL/GenBank/DDBJ databases">
        <title>A draft genome resource for the thread blight pathogen Marasmius tenuissimus strain MS-2.</title>
        <authorList>
            <person name="Yulfo-Soto G.E."/>
            <person name="Baruah I.K."/>
            <person name="Amoako-Attah I."/>
            <person name="Bukari Y."/>
            <person name="Meinhardt L.W."/>
            <person name="Bailey B.A."/>
            <person name="Cohen S.P."/>
        </authorList>
    </citation>
    <scope>NUCLEOTIDE SEQUENCE [LARGE SCALE GENOMIC DNA]</scope>
    <source>
        <strain evidence="2 3">MS-2</strain>
    </source>
</reference>
<evidence type="ECO:0000256" key="1">
    <source>
        <dbReference type="SAM" id="MobiDB-lite"/>
    </source>
</evidence>
<accession>A0ABR2Z6Y6</accession>